<comment type="caution">
    <text evidence="2">The sequence shown here is derived from an EMBL/GenBank/DDBJ whole genome shotgun (WGS) entry which is preliminary data.</text>
</comment>
<evidence type="ECO:0000313" key="2">
    <source>
        <dbReference type="EMBL" id="KAF8763883.1"/>
    </source>
</evidence>
<evidence type="ECO:0000256" key="1">
    <source>
        <dbReference type="SAM" id="Phobius"/>
    </source>
</evidence>
<feature type="transmembrane region" description="Helical" evidence="1">
    <location>
        <begin position="109"/>
        <end position="133"/>
    </location>
</feature>
<gene>
    <name evidence="2" type="ORF">HNY73_022017</name>
</gene>
<keyword evidence="1" id="KW-1133">Transmembrane helix</keyword>
<dbReference type="Proteomes" id="UP000807504">
    <property type="component" value="Unassembled WGS sequence"/>
</dbReference>
<evidence type="ECO:0000313" key="3">
    <source>
        <dbReference type="Proteomes" id="UP000807504"/>
    </source>
</evidence>
<keyword evidence="3" id="KW-1185">Reference proteome</keyword>
<proteinExistence type="predicted"/>
<dbReference type="EMBL" id="JABXBU010002231">
    <property type="protein sequence ID" value="KAF8763883.1"/>
    <property type="molecule type" value="Genomic_DNA"/>
</dbReference>
<dbReference type="AlphaFoldDB" id="A0A8T0E0A9"/>
<organism evidence="2 3">
    <name type="scientific">Argiope bruennichi</name>
    <name type="common">Wasp spider</name>
    <name type="synonym">Aranea bruennichi</name>
    <dbReference type="NCBI Taxonomy" id="94029"/>
    <lineage>
        <taxon>Eukaryota</taxon>
        <taxon>Metazoa</taxon>
        <taxon>Ecdysozoa</taxon>
        <taxon>Arthropoda</taxon>
        <taxon>Chelicerata</taxon>
        <taxon>Arachnida</taxon>
        <taxon>Araneae</taxon>
        <taxon>Araneomorphae</taxon>
        <taxon>Entelegynae</taxon>
        <taxon>Araneoidea</taxon>
        <taxon>Araneidae</taxon>
        <taxon>Argiope</taxon>
    </lineage>
</organism>
<protein>
    <submittedName>
        <fullName evidence="2">Uncharacterized protein</fullName>
    </submittedName>
</protein>
<sequence length="247" mass="27825">MDRLISKCVVDNASNWRKRKRTWFLNEIEMDSTMLEGRISTWNDWWWWWQGSPFYSPYWKGGKPGDSAMPSGSPDQMMEMMMALSNMEDTKKPEDTGILSKFISDPKSAAAAAIIPLSIVAAAVVPVLMNYMMTGANQPQVIATTANNKEARSLDSSNNFEVIMENISRFARAMDNDECVQKTVCRIIKGDTDLPVSDYMKKAASSLARMVKDDWVNNYGVKNLVDGIKQGNCNNVCNNVKGHSRQR</sequence>
<reference evidence="2" key="1">
    <citation type="journal article" date="2020" name="bioRxiv">
        <title>Chromosome-level reference genome of the European wasp spider Argiope bruennichi: a resource for studies on range expansion and evolutionary adaptation.</title>
        <authorList>
            <person name="Sheffer M.M."/>
            <person name="Hoppe A."/>
            <person name="Krehenwinkel H."/>
            <person name="Uhl G."/>
            <person name="Kuss A.W."/>
            <person name="Jensen L."/>
            <person name="Jensen C."/>
            <person name="Gillespie R.G."/>
            <person name="Hoff K.J."/>
            <person name="Prost S."/>
        </authorList>
    </citation>
    <scope>NUCLEOTIDE SEQUENCE</scope>
</reference>
<keyword evidence="1" id="KW-0472">Membrane</keyword>
<reference evidence="2" key="2">
    <citation type="submission" date="2020-06" db="EMBL/GenBank/DDBJ databases">
        <authorList>
            <person name="Sheffer M."/>
        </authorList>
    </citation>
    <scope>NUCLEOTIDE SEQUENCE</scope>
</reference>
<keyword evidence="1" id="KW-0812">Transmembrane</keyword>
<name>A0A8T0E0A9_ARGBR</name>
<accession>A0A8T0E0A9</accession>